<organism evidence="5 6">
    <name type="scientific">Austropuccinia psidii MF-1</name>
    <dbReference type="NCBI Taxonomy" id="1389203"/>
    <lineage>
        <taxon>Eukaryota</taxon>
        <taxon>Fungi</taxon>
        <taxon>Dikarya</taxon>
        <taxon>Basidiomycota</taxon>
        <taxon>Pucciniomycotina</taxon>
        <taxon>Pucciniomycetes</taxon>
        <taxon>Pucciniales</taxon>
        <taxon>Sphaerophragmiaceae</taxon>
        <taxon>Austropuccinia</taxon>
    </lineage>
</organism>
<accession>A0A9Q3E2Y6</accession>
<sequence length="205" mass="22574">MLNTIAEADLEYHKVRSTQDNSPTITQTIVDVETCTMSSKIAHPLKSLLKNKQSKCGPIKSVAYTQWTQFFDLIGIALSHHSILSARIDGIIAAQAQEKALGNFFNNTDCEVLISSIAAAGAGLNITCANIVYLMEPNWNPAIEAQDVDGLHCIGQQQPVKVIHYITPHSVEANMQKIPFKLIFDPHCIAILKSFLMGMPFSNHQ</sequence>
<dbReference type="InterPro" id="IPR050628">
    <property type="entry name" value="SNF2_RAD54_helicase_TF"/>
</dbReference>
<gene>
    <name evidence="5" type="ORF">O181_052452</name>
</gene>
<dbReference type="GO" id="GO:0006281">
    <property type="term" value="P:DNA repair"/>
    <property type="evidence" value="ECO:0007669"/>
    <property type="project" value="TreeGrafter"/>
</dbReference>
<protein>
    <recommendedName>
        <fullName evidence="4">Helicase C-terminal domain-containing protein</fullName>
    </recommendedName>
</protein>
<keyword evidence="3" id="KW-0067">ATP-binding</keyword>
<dbReference type="PROSITE" id="PS51194">
    <property type="entry name" value="HELICASE_CTER"/>
    <property type="match status" value="1"/>
</dbReference>
<comment type="caution">
    <text evidence="5">The sequence shown here is derived from an EMBL/GenBank/DDBJ whole genome shotgun (WGS) entry which is preliminary data.</text>
</comment>
<evidence type="ECO:0000256" key="1">
    <source>
        <dbReference type="ARBA" id="ARBA00022741"/>
    </source>
</evidence>
<evidence type="ECO:0000259" key="4">
    <source>
        <dbReference type="PROSITE" id="PS51194"/>
    </source>
</evidence>
<proteinExistence type="predicted"/>
<dbReference type="InterPro" id="IPR027417">
    <property type="entry name" value="P-loop_NTPase"/>
</dbReference>
<evidence type="ECO:0000256" key="2">
    <source>
        <dbReference type="ARBA" id="ARBA00022801"/>
    </source>
</evidence>
<dbReference type="Proteomes" id="UP000765509">
    <property type="component" value="Unassembled WGS sequence"/>
</dbReference>
<keyword evidence="1" id="KW-0547">Nucleotide-binding</keyword>
<name>A0A9Q3E2Y6_9BASI</name>
<keyword evidence="2" id="KW-0378">Hydrolase</keyword>
<evidence type="ECO:0000313" key="5">
    <source>
        <dbReference type="EMBL" id="MBW0512737.1"/>
    </source>
</evidence>
<dbReference type="PANTHER" id="PTHR45626:SF22">
    <property type="entry name" value="DNA REPAIR PROTEIN RAD5"/>
    <property type="match status" value="1"/>
</dbReference>
<dbReference type="SUPFAM" id="SSF52540">
    <property type="entry name" value="P-loop containing nucleoside triphosphate hydrolases"/>
    <property type="match status" value="1"/>
</dbReference>
<dbReference type="CDD" id="cd18793">
    <property type="entry name" value="SF2_C_SNF"/>
    <property type="match status" value="1"/>
</dbReference>
<dbReference type="GO" id="GO:0008094">
    <property type="term" value="F:ATP-dependent activity, acting on DNA"/>
    <property type="evidence" value="ECO:0007669"/>
    <property type="project" value="TreeGrafter"/>
</dbReference>
<dbReference type="AlphaFoldDB" id="A0A9Q3E2Y6"/>
<dbReference type="GO" id="GO:0005524">
    <property type="term" value="F:ATP binding"/>
    <property type="evidence" value="ECO:0007669"/>
    <property type="project" value="UniProtKB-KW"/>
</dbReference>
<feature type="domain" description="Helicase C-terminal" evidence="4">
    <location>
        <begin position="44"/>
        <end position="205"/>
    </location>
</feature>
<dbReference type="InterPro" id="IPR001650">
    <property type="entry name" value="Helicase_C-like"/>
</dbReference>
<dbReference type="EMBL" id="AVOT02022960">
    <property type="protein sequence ID" value="MBW0512737.1"/>
    <property type="molecule type" value="Genomic_DNA"/>
</dbReference>
<dbReference type="InterPro" id="IPR049730">
    <property type="entry name" value="SNF2/RAD54-like_C"/>
</dbReference>
<evidence type="ECO:0000256" key="3">
    <source>
        <dbReference type="ARBA" id="ARBA00022840"/>
    </source>
</evidence>
<dbReference type="Pfam" id="PF00271">
    <property type="entry name" value="Helicase_C"/>
    <property type="match status" value="1"/>
</dbReference>
<dbReference type="GO" id="GO:0016787">
    <property type="term" value="F:hydrolase activity"/>
    <property type="evidence" value="ECO:0007669"/>
    <property type="project" value="UniProtKB-KW"/>
</dbReference>
<reference evidence="5" key="1">
    <citation type="submission" date="2021-03" db="EMBL/GenBank/DDBJ databases">
        <title>Draft genome sequence of rust myrtle Austropuccinia psidii MF-1, a brazilian biotype.</title>
        <authorList>
            <person name="Quecine M.C."/>
            <person name="Pachon D.M.R."/>
            <person name="Bonatelli M.L."/>
            <person name="Correr F.H."/>
            <person name="Franceschini L.M."/>
            <person name="Leite T.F."/>
            <person name="Margarido G.R.A."/>
            <person name="Almeida C.A."/>
            <person name="Ferrarezi J.A."/>
            <person name="Labate C.A."/>
        </authorList>
    </citation>
    <scope>NUCLEOTIDE SEQUENCE</scope>
    <source>
        <strain evidence="5">MF-1</strain>
    </source>
</reference>
<dbReference type="PANTHER" id="PTHR45626">
    <property type="entry name" value="TRANSCRIPTION TERMINATION FACTOR 2-RELATED"/>
    <property type="match status" value="1"/>
</dbReference>
<evidence type="ECO:0000313" key="6">
    <source>
        <dbReference type="Proteomes" id="UP000765509"/>
    </source>
</evidence>
<dbReference type="GO" id="GO:0005634">
    <property type="term" value="C:nucleus"/>
    <property type="evidence" value="ECO:0007669"/>
    <property type="project" value="TreeGrafter"/>
</dbReference>
<dbReference type="Gene3D" id="3.40.50.300">
    <property type="entry name" value="P-loop containing nucleotide triphosphate hydrolases"/>
    <property type="match status" value="1"/>
</dbReference>
<dbReference type="OrthoDB" id="5330228at2759"/>
<keyword evidence="6" id="KW-1185">Reference proteome</keyword>